<dbReference type="RefSeq" id="XP_001549172.1">
    <property type="nucleotide sequence ID" value="XM_001549122.2"/>
</dbReference>
<dbReference type="EMBL" id="CP009820">
    <property type="protein sequence ID" value="ATZ58753.1"/>
    <property type="molecule type" value="Genomic_DNA"/>
</dbReference>
<dbReference type="AlphaFoldDB" id="A0A384K7F6"/>
<sequence length="373" mass="42427">MSEETSALSALVGLEEYNRRQKQIGDSGLEPDVRAVMHKLCLSEWRLKFSDDSLEASNNLLVALRRKDKIIDQELSRLRSEGLIIRTELQEAKAEIKRLKRGECSHLNESSILRSAKEEEELKTSGLKETVKKLRAEAIERERTFRQEKLDTETKHRKELGKMTVNLEAATTKTEQASAEVKKIKENTSKVVGKCDAKLTKKTAELVEKERELSIATEALATRSFEFENTSQALSEIHESHSNCSKTIKSLENDLRDSKAINNASRTSAHAEADRIKKGIAKATLGIDSRLNELEHSNQGWATKCRMLEDRYSEQAIASAKREEQFIRSVVEERRSNDRASGLQRDLEKEENRCLELELALGNLRRKFGVDME</sequence>
<evidence type="ECO:0000313" key="3">
    <source>
        <dbReference type="Proteomes" id="UP000001798"/>
    </source>
</evidence>
<accession>A0A384K7F6</accession>
<protein>
    <submittedName>
        <fullName evidence="2">Uncharacterized protein</fullName>
    </submittedName>
</protein>
<organism evidence="2 3">
    <name type="scientific">Botryotinia fuckeliana (strain B05.10)</name>
    <name type="common">Noble rot fungus</name>
    <name type="synonym">Botrytis cinerea</name>
    <dbReference type="NCBI Taxonomy" id="332648"/>
    <lineage>
        <taxon>Eukaryota</taxon>
        <taxon>Fungi</taxon>
        <taxon>Dikarya</taxon>
        <taxon>Ascomycota</taxon>
        <taxon>Pezizomycotina</taxon>
        <taxon>Leotiomycetes</taxon>
        <taxon>Helotiales</taxon>
        <taxon>Sclerotiniaceae</taxon>
        <taxon>Botrytis</taxon>
    </lineage>
</organism>
<dbReference type="VEuPathDB" id="FungiDB:Bcin16g04470"/>
<evidence type="ECO:0000313" key="2">
    <source>
        <dbReference type="EMBL" id="ATZ58753.1"/>
    </source>
</evidence>
<proteinExistence type="predicted"/>
<dbReference type="GeneID" id="5429641"/>
<keyword evidence="1" id="KW-0175">Coiled coil</keyword>
<name>A0A384K7F6_BOTFB</name>
<reference evidence="2 3" key="2">
    <citation type="journal article" date="2012" name="Eukaryot. Cell">
        <title>Genome update of Botrytis cinerea strains B05.10 and T4.</title>
        <authorList>
            <person name="Staats M."/>
            <person name="van Kan J.A."/>
        </authorList>
    </citation>
    <scope>NUCLEOTIDE SEQUENCE [LARGE SCALE GENOMIC DNA]</scope>
    <source>
        <strain evidence="2 3">B05.10</strain>
    </source>
</reference>
<reference evidence="2 3" key="1">
    <citation type="journal article" date="2011" name="PLoS Genet.">
        <title>Genomic analysis of the necrotrophic fungal pathogens Sclerotinia sclerotiorum and Botrytis cinerea.</title>
        <authorList>
            <person name="Amselem J."/>
            <person name="Cuomo C.A."/>
            <person name="van Kan J.A."/>
            <person name="Viaud M."/>
            <person name="Benito E.P."/>
            <person name="Couloux A."/>
            <person name="Coutinho P.M."/>
            <person name="de Vries R.P."/>
            <person name="Dyer P.S."/>
            <person name="Fillinger S."/>
            <person name="Fournier E."/>
            <person name="Gout L."/>
            <person name="Hahn M."/>
            <person name="Kohn L."/>
            <person name="Lapalu N."/>
            <person name="Plummer K.M."/>
            <person name="Pradier J.M."/>
            <person name="Quevillon E."/>
            <person name="Sharon A."/>
            <person name="Simon A."/>
            <person name="ten Have A."/>
            <person name="Tudzynski B."/>
            <person name="Tudzynski P."/>
            <person name="Wincker P."/>
            <person name="Andrew M."/>
            <person name="Anthouard V."/>
            <person name="Beever R.E."/>
            <person name="Beffa R."/>
            <person name="Benoit I."/>
            <person name="Bouzid O."/>
            <person name="Brault B."/>
            <person name="Chen Z."/>
            <person name="Choquer M."/>
            <person name="Collemare J."/>
            <person name="Cotton P."/>
            <person name="Danchin E.G."/>
            <person name="Da Silva C."/>
            <person name="Gautier A."/>
            <person name="Giraud C."/>
            <person name="Giraud T."/>
            <person name="Gonzalez C."/>
            <person name="Grossetete S."/>
            <person name="Guldener U."/>
            <person name="Henrissat B."/>
            <person name="Howlett B.J."/>
            <person name="Kodira C."/>
            <person name="Kretschmer M."/>
            <person name="Lappartient A."/>
            <person name="Leroch M."/>
            <person name="Levis C."/>
            <person name="Mauceli E."/>
            <person name="Neuveglise C."/>
            <person name="Oeser B."/>
            <person name="Pearson M."/>
            <person name="Poulain J."/>
            <person name="Poussereau N."/>
            <person name="Quesneville H."/>
            <person name="Rascle C."/>
            <person name="Schumacher J."/>
            <person name="Segurens B."/>
            <person name="Sexton A."/>
            <person name="Silva E."/>
            <person name="Sirven C."/>
            <person name="Soanes D.M."/>
            <person name="Talbot N.J."/>
            <person name="Templeton M."/>
            <person name="Yandava C."/>
            <person name="Yarden O."/>
            <person name="Zeng Q."/>
            <person name="Rollins J.A."/>
            <person name="Lebrun M.H."/>
            <person name="Dickman M."/>
        </authorList>
    </citation>
    <scope>NUCLEOTIDE SEQUENCE [LARGE SCALE GENOMIC DNA]</scope>
    <source>
        <strain evidence="2 3">B05.10</strain>
    </source>
</reference>
<dbReference type="Proteomes" id="UP000001798">
    <property type="component" value="Chromosome 16"/>
</dbReference>
<dbReference type="OrthoDB" id="3557439at2759"/>
<feature type="coiled-coil region" evidence="1">
    <location>
        <begin position="167"/>
        <end position="219"/>
    </location>
</feature>
<reference evidence="2 3" key="3">
    <citation type="journal article" date="2017" name="Mol. Plant Pathol.">
        <title>A gapless genome sequence of the fungus Botrytis cinerea.</title>
        <authorList>
            <person name="Van Kan J.A."/>
            <person name="Stassen J.H."/>
            <person name="Mosbach A."/>
            <person name="Van Der Lee T.A."/>
            <person name="Faino L."/>
            <person name="Farmer A.D."/>
            <person name="Papasotiriou D.G."/>
            <person name="Zhou S."/>
            <person name="Seidl M.F."/>
            <person name="Cottam E."/>
            <person name="Edel D."/>
            <person name="Hahn M."/>
            <person name="Schwartz D.C."/>
            <person name="Dietrich R.A."/>
            <person name="Widdison S."/>
            <person name="Scalliet G."/>
        </authorList>
    </citation>
    <scope>NUCLEOTIDE SEQUENCE [LARGE SCALE GENOMIC DNA]</scope>
    <source>
        <strain evidence="2 3">B05.10</strain>
    </source>
</reference>
<evidence type="ECO:0000256" key="1">
    <source>
        <dbReference type="SAM" id="Coils"/>
    </source>
</evidence>
<dbReference type="KEGG" id="bfu:BCIN_16g04470"/>
<keyword evidence="3" id="KW-1185">Reference proteome</keyword>
<gene>
    <name evidence="2" type="ORF">BCIN_16g04470</name>
</gene>
<feature type="coiled-coil region" evidence="1">
    <location>
        <begin position="333"/>
        <end position="367"/>
    </location>
</feature>